<proteinExistence type="predicted"/>
<name>A0A9P5NQW8_GYMJU</name>
<evidence type="ECO:0000313" key="2">
    <source>
        <dbReference type="Proteomes" id="UP000724874"/>
    </source>
</evidence>
<reference evidence="1" key="1">
    <citation type="submission" date="2020-11" db="EMBL/GenBank/DDBJ databases">
        <authorList>
            <consortium name="DOE Joint Genome Institute"/>
            <person name="Ahrendt S."/>
            <person name="Riley R."/>
            <person name="Andreopoulos W."/>
            <person name="LaButti K."/>
            <person name="Pangilinan J."/>
            <person name="Ruiz-duenas F.J."/>
            <person name="Barrasa J.M."/>
            <person name="Sanchez-Garcia M."/>
            <person name="Camarero S."/>
            <person name="Miyauchi S."/>
            <person name="Serrano A."/>
            <person name="Linde D."/>
            <person name="Babiker R."/>
            <person name="Drula E."/>
            <person name="Ayuso-Fernandez I."/>
            <person name="Pacheco R."/>
            <person name="Padilla G."/>
            <person name="Ferreira P."/>
            <person name="Barriuso J."/>
            <person name="Kellner H."/>
            <person name="Castanera R."/>
            <person name="Alfaro M."/>
            <person name="Ramirez L."/>
            <person name="Pisabarro A.G."/>
            <person name="Kuo A."/>
            <person name="Tritt A."/>
            <person name="Lipzen A."/>
            <person name="He G."/>
            <person name="Yan M."/>
            <person name="Ng V."/>
            <person name="Cullen D."/>
            <person name="Martin F."/>
            <person name="Rosso M.-N."/>
            <person name="Henrissat B."/>
            <person name="Hibbett D."/>
            <person name="Martinez A.T."/>
            <person name="Grigoriev I.V."/>
        </authorList>
    </citation>
    <scope>NUCLEOTIDE SEQUENCE</scope>
    <source>
        <strain evidence="1">AH 44721</strain>
    </source>
</reference>
<dbReference type="AlphaFoldDB" id="A0A9P5NQW8"/>
<keyword evidence="2" id="KW-1185">Reference proteome</keyword>
<evidence type="ECO:0000313" key="1">
    <source>
        <dbReference type="EMBL" id="KAF8900996.1"/>
    </source>
</evidence>
<protein>
    <submittedName>
        <fullName evidence="1">Uncharacterized protein</fullName>
    </submittedName>
</protein>
<dbReference type="Proteomes" id="UP000724874">
    <property type="component" value="Unassembled WGS sequence"/>
</dbReference>
<gene>
    <name evidence="1" type="ORF">CPB84DRAFT_993764</name>
</gene>
<accession>A0A9P5NQW8</accession>
<dbReference type="OrthoDB" id="2662290at2759"/>
<dbReference type="EMBL" id="JADNYJ010000044">
    <property type="protein sequence ID" value="KAF8900996.1"/>
    <property type="molecule type" value="Genomic_DNA"/>
</dbReference>
<sequence length="257" mass="29112">MDQARTVIVNGIDRCGYRKARTVLTIITDALEVFDLPLRFIISSNRDTRIQDVFNLPSLSKVSRQFFVGVQPSEYFLKAKDSDPADILQRGFDALLRRHSGILRSKQSSNVEAMDTLIERSHGNGVYANTVINFLMLPEKPQEHSMKNLKLVLEPTPIFQKQGLTASFTDLDTLFTRILSTHPNPDSLVHALGILLVLHDCAQPQAILQNLFAMSTESFNSVLQVLESLMHFPKVENDQNIHPWRAVKRIYPTKTRG</sequence>
<comment type="caution">
    <text evidence="1">The sequence shown here is derived from an EMBL/GenBank/DDBJ whole genome shotgun (WGS) entry which is preliminary data.</text>
</comment>
<organism evidence="1 2">
    <name type="scientific">Gymnopilus junonius</name>
    <name type="common">Spectacular rustgill mushroom</name>
    <name type="synonym">Gymnopilus spectabilis subsp. junonius</name>
    <dbReference type="NCBI Taxonomy" id="109634"/>
    <lineage>
        <taxon>Eukaryota</taxon>
        <taxon>Fungi</taxon>
        <taxon>Dikarya</taxon>
        <taxon>Basidiomycota</taxon>
        <taxon>Agaricomycotina</taxon>
        <taxon>Agaricomycetes</taxon>
        <taxon>Agaricomycetidae</taxon>
        <taxon>Agaricales</taxon>
        <taxon>Agaricineae</taxon>
        <taxon>Hymenogastraceae</taxon>
        <taxon>Gymnopilus</taxon>
    </lineage>
</organism>